<feature type="domain" description="Cytochrome-c3 hydrogenase C-terminal" evidence="16">
    <location>
        <begin position="260"/>
        <end position="342"/>
    </location>
</feature>
<keyword evidence="12 14" id="KW-0411">Iron-sulfur</keyword>
<dbReference type="InterPro" id="IPR006137">
    <property type="entry name" value="NADH_UbQ_OxRdtase-like_20kDa"/>
</dbReference>
<evidence type="ECO:0000256" key="1">
    <source>
        <dbReference type="ARBA" id="ARBA00001927"/>
    </source>
</evidence>
<dbReference type="PANTHER" id="PTHR30013:SF7">
    <property type="entry name" value="HYDROGENASE-2 SMALL CHAIN"/>
    <property type="match status" value="1"/>
</dbReference>
<evidence type="ECO:0000313" key="17">
    <source>
        <dbReference type="EMBL" id="SEM45422.1"/>
    </source>
</evidence>
<keyword evidence="18" id="KW-1185">Reference proteome</keyword>
<dbReference type="SUPFAM" id="SSF56770">
    <property type="entry name" value="HydA/Nqo6-like"/>
    <property type="match status" value="1"/>
</dbReference>
<feature type="binding site" evidence="14">
    <location>
        <position position="94"/>
    </location>
    <ligand>
        <name>[4Fe-4S] cluster</name>
        <dbReference type="ChEBI" id="CHEBI:49883"/>
        <label>1</label>
    </ligand>
</feature>
<feature type="binding site" evidence="14">
    <location>
        <position position="227"/>
    </location>
    <ligand>
        <name>[4Fe-4S] cluster</name>
        <dbReference type="ChEBI" id="CHEBI:49883"/>
        <label>1</label>
    </ligand>
</feature>
<keyword evidence="6 14" id="KW-0004">4Fe-4S</keyword>
<dbReference type="PIRSF" id="PIRSF000310">
    <property type="entry name" value="NiFe_hyd_ssu"/>
    <property type="match status" value="1"/>
</dbReference>
<dbReference type="STRING" id="43775.SAMN04489760_11650"/>
<evidence type="ECO:0000256" key="10">
    <source>
        <dbReference type="ARBA" id="ARBA00023002"/>
    </source>
</evidence>
<feature type="binding site" evidence="14">
    <location>
        <position position="327"/>
    </location>
    <ligand>
        <name>[3Fe-4S] cluster</name>
        <dbReference type="ChEBI" id="CHEBI:21137"/>
    </ligand>
</feature>
<keyword evidence="8" id="KW-0732">Signal</keyword>
<keyword evidence="7 14" id="KW-0479">Metal-binding</keyword>
<evidence type="ECO:0000256" key="9">
    <source>
        <dbReference type="ARBA" id="ARBA00022764"/>
    </source>
</evidence>
<feature type="binding site" evidence="14">
    <location>
        <position position="293"/>
    </location>
    <ligand>
        <name>[4Fe-4S] cluster</name>
        <dbReference type="ChEBI" id="CHEBI:49883"/>
        <label>2</label>
    </ligand>
</feature>
<dbReference type="GO" id="GO:0051539">
    <property type="term" value="F:4 iron, 4 sulfur cluster binding"/>
    <property type="evidence" value="ECO:0007669"/>
    <property type="project" value="UniProtKB-KW"/>
</dbReference>
<name>A0A1H7YGS8_9BACT</name>
<dbReference type="InterPro" id="IPR027394">
    <property type="entry name" value="Cytochrome-c3_hydrogenase_C"/>
</dbReference>
<evidence type="ECO:0000256" key="4">
    <source>
        <dbReference type="ARBA" id="ARBA00006605"/>
    </source>
</evidence>
<evidence type="ECO:0000256" key="6">
    <source>
        <dbReference type="ARBA" id="ARBA00022485"/>
    </source>
</evidence>
<dbReference type="Pfam" id="PF01058">
    <property type="entry name" value="Oxidored_q6"/>
    <property type="match status" value="1"/>
</dbReference>
<feature type="domain" description="NADH:ubiquinone oxidoreductase-like 20kDa subunit" evidence="15">
    <location>
        <begin position="94"/>
        <end position="240"/>
    </location>
</feature>
<dbReference type="GO" id="GO:0009061">
    <property type="term" value="P:anaerobic respiration"/>
    <property type="evidence" value="ECO:0007669"/>
    <property type="project" value="TreeGrafter"/>
</dbReference>
<evidence type="ECO:0000256" key="7">
    <source>
        <dbReference type="ARBA" id="ARBA00022723"/>
    </source>
</evidence>
<feature type="binding site" evidence="14">
    <location>
        <position position="299"/>
    </location>
    <ligand>
        <name>[4Fe-4S] cluster</name>
        <dbReference type="ChEBI" id="CHEBI:49883"/>
        <label>2</label>
    </ligand>
</feature>
<dbReference type="NCBIfam" id="TIGR00391">
    <property type="entry name" value="hydA"/>
    <property type="match status" value="1"/>
</dbReference>
<dbReference type="GO" id="GO:0046872">
    <property type="term" value="F:metal ion binding"/>
    <property type="evidence" value="ECO:0007669"/>
    <property type="project" value="UniProtKB-KW"/>
</dbReference>
<dbReference type="Gene3D" id="3.40.50.700">
    <property type="entry name" value="NADH:ubiquinone oxidoreductase-like, 20kDa subunit"/>
    <property type="match status" value="1"/>
</dbReference>
<dbReference type="InterPro" id="IPR037148">
    <property type="entry name" value="NiFe-Hase_small_C_sf"/>
</dbReference>
<organism evidence="17 18">
    <name type="scientific">Syntrophus gentianae</name>
    <dbReference type="NCBI Taxonomy" id="43775"/>
    <lineage>
        <taxon>Bacteria</taxon>
        <taxon>Pseudomonadati</taxon>
        <taxon>Thermodesulfobacteriota</taxon>
        <taxon>Syntrophia</taxon>
        <taxon>Syntrophales</taxon>
        <taxon>Syntrophaceae</taxon>
        <taxon>Syntrophus</taxon>
    </lineage>
</organism>
<accession>A0A1H7YGS8</accession>
<evidence type="ECO:0000259" key="16">
    <source>
        <dbReference type="Pfam" id="PF14720"/>
    </source>
</evidence>
<dbReference type="EMBL" id="FOBS01000016">
    <property type="protein sequence ID" value="SEM45422.1"/>
    <property type="molecule type" value="Genomic_DNA"/>
</dbReference>
<dbReference type="GO" id="GO:0008901">
    <property type="term" value="F:ferredoxin hydrogenase activity"/>
    <property type="evidence" value="ECO:0007669"/>
    <property type="project" value="InterPro"/>
</dbReference>
<dbReference type="PANTHER" id="PTHR30013">
    <property type="entry name" value="NIFE / NIFESE HYDROGENASE SMALL SUBUNIT FAMILY MEMBER"/>
    <property type="match status" value="1"/>
</dbReference>
<dbReference type="GO" id="GO:0016020">
    <property type="term" value="C:membrane"/>
    <property type="evidence" value="ECO:0007669"/>
    <property type="project" value="TreeGrafter"/>
</dbReference>
<feature type="binding site" evidence="14">
    <location>
        <position position="268"/>
    </location>
    <ligand>
        <name>[4Fe-4S] cluster</name>
        <dbReference type="ChEBI" id="CHEBI:49883"/>
        <label>2</label>
    </ligand>
</feature>
<sequence>MGETDFRKTVKQQYQELLENCRIQMDRLDRELPPPREDFQSLLTESGVSRRDFLKWTSLMTAALMLPPVFKPMVAKAAENFSRLPIVWLHFAECTGCSESLLRSSHPDVASILLDTISLEYHETIMAAAGDQAEQCLEKALQDFPGKFICVIEGAIPRGLNGQYMRLGPKGKTGLEIGKEVTSKAAATIAIGACAVNGGIPAANPNPTDAVGAGKALGISTVNIAGCPPNAVNFVGTLLYYLMFGALPPLDSQGRPVWAYGKRIHDVCERRPHYDAGEFVEEWGDEGARKGWCLYKVGCKGPYTYANCGHLRFNQAISWPVMAGHGCIGCTENGFWDKMAPLEKPLEAATIGGGEKTVDDVGIALTALTVAGVAAHGAFTALRHAGSEKKETPAHSEE</sequence>
<dbReference type="InterPro" id="IPR037024">
    <property type="entry name" value="NiFe_Hase_small_N_sf"/>
</dbReference>
<proteinExistence type="inferred from homology"/>
<dbReference type="PROSITE" id="PS51318">
    <property type="entry name" value="TAT"/>
    <property type="match status" value="1"/>
</dbReference>
<keyword evidence="10" id="KW-0560">Oxidoreductase</keyword>
<evidence type="ECO:0000256" key="14">
    <source>
        <dbReference type="PIRSR" id="PIRSR000310-1"/>
    </source>
</evidence>
<dbReference type="RefSeq" id="WP_093883800.1">
    <property type="nucleotide sequence ID" value="NZ_FOBS01000016.1"/>
</dbReference>
<feature type="binding site" evidence="14">
    <location>
        <position position="194"/>
    </location>
    <ligand>
        <name>[4Fe-4S] cluster</name>
        <dbReference type="ChEBI" id="CHEBI:49883"/>
        <label>1</label>
    </ligand>
</feature>
<feature type="binding site" evidence="14">
    <location>
        <position position="97"/>
    </location>
    <ligand>
        <name>[4Fe-4S] cluster</name>
        <dbReference type="ChEBI" id="CHEBI:49883"/>
        <label>1</label>
    </ligand>
</feature>
<dbReference type="InterPro" id="IPR001821">
    <property type="entry name" value="NiFe_hydrogenase_ssu"/>
</dbReference>
<evidence type="ECO:0000313" key="18">
    <source>
        <dbReference type="Proteomes" id="UP000198744"/>
    </source>
</evidence>
<feature type="binding site" evidence="14">
    <location>
        <position position="330"/>
    </location>
    <ligand>
        <name>[3Fe-4S] cluster</name>
        <dbReference type="ChEBI" id="CHEBI:21137"/>
    </ligand>
</feature>
<gene>
    <name evidence="17" type="ORF">SAMN04489760_11650</name>
</gene>
<comment type="cofactor">
    <cofactor evidence="1">
        <name>[3Fe-4S] cluster</name>
        <dbReference type="ChEBI" id="CHEBI:21137"/>
    </cofactor>
</comment>
<dbReference type="GO" id="GO:0009375">
    <property type="term" value="C:ferredoxin hydrogenase complex"/>
    <property type="evidence" value="ECO:0007669"/>
    <property type="project" value="InterPro"/>
</dbReference>
<evidence type="ECO:0000256" key="3">
    <source>
        <dbReference type="ARBA" id="ARBA00004418"/>
    </source>
</evidence>
<comment type="subcellular location">
    <subcellularLocation>
        <location evidence="3">Periplasm</location>
    </subcellularLocation>
</comment>
<protein>
    <submittedName>
        <fullName evidence="17">[NiFe] hydrogenase small subunit</fullName>
    </submittedName>
</protein>
<comment type="cofactor">
    <cofactor evidence="2">
        <name>[4Fe-4S] cluster</name>
        <dbReference type="ChEBI" id="CHEBI:49883"/>
    </cofactor>
</comment>
<evidence type="ECO:0000256" key="12">
    <source>
        <dbReference type="ARBA" id="ARBA00023014"/>
    </source>
</evidence>
<evidence type="ECO:0000256" key="8">
    <source>
        <dbReference type="ARBA" id="ARBA00022729"/>
    </source>
</evidence>
<keyword evidence="9" id="KW-0574">Periplasm</keyword>
<evidence type="ECO:0000256" key="5">
    <source>
        <dbReference type="ARBA" id="ARBA00011771"/>
    </source>
</evidence>
<dbReference type="Proteomes" id="UP000198744">
    <property type="component" value="Unassembled WGS sequence"/>
</dbReference>
<feature type="binding site" evidence="14">
    <location>
        <position position="308"/>
    </location>
    <ligand>
        <name>[3Fe-4S] cluster</name>
        <dbReference type="ChEBI" id="CHEBI:21137"/>
    </ligand>
</feature>
<dbReference type="Gene3D" id="4.10.480.10">
    <property type="entry name" value="Cytochrome-c3 hydrogenase, C-terminal domain"/>
    <property type="match status" value="1"/>
</dbReference>
<dbReference type="OrthoDB" id="9766729at2"/>
<reference evidence="17 18" key="1">
    <citation type="submission" date="2016-10" db="EMBL/GenBank/DDBJ databases">
        <authorList>
            <person name="de Groot N.N."/>
        </authorList>
    </citation>
    <scope>NUCLEOTIDE SEQUENCE [LARGE SCALE GENOMIC DNA]</scope>
    <source>
        <strain evidence="17 18">DSM 8423</strain>
    </source>
</reference>
<evidence type="ECO:0000256" key="11">
    <source>
        <dbReference type="ARBA" id="ARBA00023004"/>
    </source>
</evidence>
<dbReference type="GO" id="GO:0009055">
    <property type="term" value="F:electron transfer activity"/>
    <property type="evidence" value="ECO:0007669"/>
    <property type="project" value="TreeGrafter"/>
</dbReference>
<dbReference type="Pfam" id="PF14720">
    <property type="entry name" value="NiFe_hyd_SSU_C"/>
    <property type="match status" value="1"/>
</dbReference>
<dbReference type="GO" id="GO:0044569">
    <property type="term" value="C:[Ni-Fe] hydrogenase complex"/>
    <property type="evidence" value="ECO:0007669"/>
    <property type="project" value="TreeGrafter"/>
</dbReference>
<dbReference type="AlphaFoldDB" id="A0A1H7YGS8"/>
<dbReference type="InterPro" id="IPR006311">
    <property type="entry name" value="TAT_signal"/>
</dbReference>
<evidence type="ECO:0000259" key="15">
    <source>
        <dbReference type="Pfam" id="PF01058"/>
    </source>
</evidence>
<comment type="subunit">
    <text evidence="5">Heterodimer of a large and a small subunit.</text>
</comment>
<dbReference type="PRINTS" id="PR00614">
    <property type="entry name" value="NIHGNASESMLL"/>
</dbReference>
<dbReference type="GO" id="GO:0042597">
    <property type="term" value="C:periplasmic space"/>
    <property type="evidence" value="ECO:0007669"/>
    <property type="project" value="UniProtKB-SubCell"/>
</dbReference>
<evidence type="ECO:0000256" key="2">
    <source>
        <dbReference type="ARBA" id="ARBA00001966"/>
    </source>
</evidence>
<keyword evidence="13 14" id="KW-0003">3Fe-4S</keyword>
<feature type="binding site" evidence="14">
    <location>
        <position position="265"/>
    </location>
    <ligand>
        <name>[4Fe-4S] cluster</name>
        <dbReference type="ChEBI" id="CHEBI:49883"/>
        <label>2</label>
    </ligand>
</feature>
<evidence type="ECO:0000256" key="13">
    <source>
        <dbReference type="ARBA" id="ARBA00023291"/>
    </source>
</evidence>
<dbReference type="GO" id="GO:0051538">
    <property type="term" value="F:3 iron, 4 sulfur cluster binding"/>
    <property type="evidence" value="ECO:0007669"/>
    <property type="project" value="UniProtKB-KW"/>
</dbReference>
<comment type="similarity">
    <text evidence="4">Belongs to the [NiFe]/[NiFeSe] hydrogenase small subunit family.</text>
</comment>
<keyword evidence="11 14" id="KW-0408">Iron</keyword>